<feature type="transmembrane region" description="Helical" evidence="1">
    <location>
        <begin position="35"/>
        <end position="59"/>
    </location>
</feature>
<dbReference type="NCBIfam" id="TIGR01594">
    <property type="entry name" value="holin_lambda"/>
    <property type="match status" value="1"/>
</dbReference>
<evidence type="ECO:0000313" key="2">
    <source>
        <dbReference type="EMBL" id="QPG06963.1"/>
    </source>
</evidence>
<keyword evidence="1" id="KW-0472">Membrane</keyword>
<evidence type="ECO:0000313" key="3">
    <source>
        <dbReference type="Proteomes" id="UP000595095"/>
    </source>
</evidence>
<name>A0A7S9E0B1_9ALTE</name>
<dbReference type="InterPro" id="IPR006481">
    <property type="entry name" value="Phage_lambda_GpS_holin"/>
</dbReference>
<evidence type="ECO:0000256" key="1">
    <source>
        <dbReference type="SAM" id="Phobius"/>
    </source>
</evidence>
<sequence>MFDHLKETPPTVISAALAVVISILRVIYDKEETSFVRILLESALCGALAVVAGSGVTALGLDQDWTIFIGGSIGFIGSQSIRAYADLFLKKKANE</sequence>
<dbReference type="AlphaFoldDB" id="A0A7S9E0B1"/>
<dbReference type="Pfam" id="PF05106">
    <property type="entry name" value="Phage_holin_3_1"/>
    <property type="match status" value="1"/>
</dbReference>
<feature type="transmembrane region" description="Helical" evidence="1">
    <location>
        <begin position="65"/>
        <end position="85"/>
    </location>
</feature>
<organism evidence="2 3">
    <name type="scientific">Salinimonas marina</name>
    <dbReference type="NCBI Taxonomy" id="2785918"/>
    <lineage>
        <taxon>Bacteria</taxon>
        <taxon>Pseudomonadati</taxon>
        <taxon>Pseudomonadota</taxon>
        <taxon>Gammaproteobacteria</taxon>
        <taxon>Alteromonadales</taxon>
        <taxon>Alteromonadaceae</taxon>
        <taxon>Alteromonas/Salinimonas group</taxon>
        <taxon>Salinimonas</taxon>
    </lineage>
</organism>
<gene>
    <name evidence="2" type="ORF">IT774_07620</name>
</gene>
<dbReference type="KEGG" id="smaa:IT774_07620"/>
<proteinExistence type="predicted"/>
<dbReference type="Proteomes" id="UP000595095">
    <property type="component" value="Chromosome"/>
</dbReference>
<keyword evidence="3" id="KW-1185">Reference proteome</keyword>
<accession>A0A7S9E0B1</accession>
<reference evidence="2 3" key="1">
    <citation type="submission" date="2020-11" db="EMBL/GenBank/DDBJ databases">
        <title>Complete genome sequence for Salinimonas sp. strain G2-b.</title>
        <authorList>
            <person name="Park S.-J."/>
        </authorList>
    </citation>
    <scope>NUCLEOTIDE SEQUENCE [LARGE SCALE GENOMIC DNA]</scope>
    <source>
        <strain evidence="2 3">G2-b</strain>
    </source>
</reference>
<dbReference type="RefSeq" id="WP_195812035.1">
    <property type="nucleotide sequence ID" value="NZ_CP064795.1"/>
</dbReference>
<feature type="transmembrane region" description="Helical" evidence="1">
    <location>
        <begin position="12"/>
        <end position="28"/>
    </location>
</feature>
<protein>
    <submittedName>
        <fullName evidence="2">Phage holin, lambda family</fullName>
    </submittedName>
</protein>
<dbReference type="EMBL" id="CP064795">
    <property type="protein sequence ID" value="QPG06963.1"/>
    <property type="molecule type" value="Genomic_DNA"/>
</dbReference>
<keyword evidence="1" id="KW-0812">Transmembrane</keyword>
<keyword evidence="1" id="KW-1133">Transmembrane helix</keyword>